<gene>
    <name evidence="1" type="primary">wssF_2</name>
    <name evidence="1" type="ORF">SAMEA1982600_00265</name>
</gene>
<proteinExistence type="predicted"/>
<evidence type="ECO:0000313" key="1">
    <source>
        <dbReference type="EMBL" id="SAH81502.1"/>
    </source>
</evidence>
<dbReference type="AlphaFoldDB" id="A0A157KAL6"/>
<evidence type="ECO:0000313" key="2">
    <source>
        <dbReference type="Proteomes" id="UP000077037"/>
    </source>
</evidence>
<dbReference type="OrthoDB" id="8717310at2"/>
<dbReference type="EMBL" id="FKBS01000006">
    <property type="protein sequence ID" value="SAH81502.1"/>
    <property type="molecule type" value="Genomic_DNA"/>
</dbReference>
<name>A0A157KAL6_9BORD</name>
<reference evidence="1 2" key="1">
    <citation type="submission" date="2016-03" db="EMBL/GenBank/DDBJ databases">
        <authorList>
            <consortium name="Pathogen Informatics"/>
        </authorList>
    </citation>
    <scope>NUCLEOTIDE SEQUENCE [LARGE SCALE GENOMIC DNA]</scope>
    <source>
        <strain evidence="1 2">NCTC13364</strain>
    </source>
</reference>
<dbReference type="SUPFAM" id="SSF52266">
    <property type="entry name" value="SGNH hydrolase"/>
    <property type="match status" value="1"/>
</dbReference>
<dbReference type="RefSeq" id="WP_066406725.1">
    <property type="nucleotide sequence ID" value="NZ_FKBS01000006.1"/>
</dbReference>
<dbReference type="CDD" id="cd00229">
    <property type="entry name" value="SGNH_hydrolase"/>
    <property type="match status" value="1"/>
</dbReference>
<accession>A0A157KAL6</accession>
<dbReference type="GO" id="GO:0016788">
    <property type="term" value="F:hydrolase activity, acting on ester bonds"/>
    <property type="evidence" value="ECO:0007669"/>
    <property type="project" value="UniProtKB-ARBA"/>
</dbReference>
<dbReference type="InterPro" id="IPR036514">
    <property type="entry name" value="SGNH_hydro_sf"/>
</dbReference>
<sequence length="218" mass="23219">MPLSALAGLSLLVIGESHMTLSNYLREPLHKALLAQGAQVHSVGACGASPSRWLTSVPVDCGADQVGTSPAVLQGKEARTTPITDLIQKGKPDVVVVIMGDTMGSYDKPAFPKTWAWQEVTSLTKAIAATKTTCIWVGPAWGTEGGPFSKNTPRTMELSKFLASNVAPCTYVDSLKFSKPGQWQTLDGQHFTQTGYASWSKAIVDALATSPAIMKLKK</sequence>
<protein>
    <submittedName>
        <fullName evidence="1">Cellulose biosynthesis protein</fullName>
    </submittedName>
</protein>
<organism evidence="1 2">
    <name type="scientific">Bordetella ansorpii</name>
    <dbReference type="NCBI Taxonomy" id="288768"/>
    <lineage>
        <taxon>Bacteria</taxon>
        <taxon>Pseudomonadati</taxon>
        <taxon>Pseudomonadota</taxon>
        <taxon>Betaproteobacteria</taxon>
        <taxon>Burkholderiales</taxon>
        <taxon>Alcaligenaceae</taxon>
        <taxon>Bordetella</taxon>
    </lineage>
</organism>
<dbReference type="Proteomes" id="UP000077037">
    <property type="component" value="Unassembled WGS sequence"/>
</dbReference>
<dbReference type="Gene3D" id="3.40.50.1110">
    <property type="entry name" value="SGNH hydrolase"/>
    <property type="match status" value="1"/>
</dbReference>